<dbReference type="HOGENOM" id="CLU_014140_1_0_2"/>
<dbReference type="SUPFAM" id="SSF53067">
    <property type="entry name" value="Actin-like ATPase domain"/>
    <property type="match status" value="1"/>
</dbReference>
<dbReference type="Pfam" id="PF01968">
    <property type="entry name" value="Hydantoinase_A"/>
    <property type="match status" value="1"/>
</dbReference>
<feature type="domain" description="Hydantoinase/oxoprolinase N-terminal" evidence="2">
    <location>
        <begin position="5"/>
        <end position="157"/>
    </location>
</feature>
<protein>
    <submittedName>
        <fullName evidence="3">Hydantoinase</fullName>
    </submittedName>
</protein>
<dbReference type="InterPro" id="IPR008040">
    <property type="entry name" value="Hydant_A_N"/>
</dbReference>
<dbReference type="KEGG" id="msz:MSSIH_3741"/>
<dbReference type="Proteomes" id="UP000033092">
    <property type="component" value="Chromosome"/>
</dbReference>
<name>A0A0E3LBV5_9EURY</name>
<dbReference type="InterPro" id="IPR045079">
    <property type="entry name" value="Oxoprolinase-like"/>
</dbReference>
<accession>A0A0E3LBV5</accession>
<dbReference type="InterPro" id="IPR043129">
    <property type="entry name" value="ATPase_NBD"/>
</dbReference>
<evidence type="ECO:0000259" key="1">
    <source>
        <dbReference type="Pfam" id="PF01968"/>
    </source>
</evidence>
<dbReference type="AlphaFoldDB" id="A0A0E3LBV5"/>
<dbReference type="PANTHER" id="PTHR11365:SF2">
    <property type="entry name" value="5-OXOPROLINASE"/>
    <property type="match status" value="1"/>
</dbReference>
<gene>
    <name evidence="3" type="ORF">MSSIH_3741</name>
</gene>
<dbReference type="RefSeq" id="WP_148706087.1">
    <property type="nucleotide sequence ID" value="NZ_CP009507.1"/>
</dbReference>
<dbReference type="GO" id="GO:0005829">
    <property type="term" value="C:cytosol"/>
    <property type="evidence" value="ECO:0007669"/>
    <property type="project" value="TreeGrafter"/>
</dbReference>
<dbReference type="InterPro" id="IPR002821">
    <property type="entry name" value="Hydantoinase_A"/>
</dbReference>
<evidence type="ECO:0000313" key="4">
    <source>
        <dbReference type="Proteomes" id="UP000033092"/>
    </source>
</evidence>
<dbReference type="EMBL" id="CP009507">
    <property type="protein sequence ID" value="AKB34431.1"/>
    <property type="molecule type" value="Genomic_DNA"/>
</dbReference>
<dbReference type="GO" id="GO:0017168">
    <property type="term" value="F:5-oxoprolinase (ATP-hydrolyzing) activity"/>
    <property type="evidence" value="ECO:0007669"/>
    <property type="project" value="TreeGrafter"/>
</dbReference>
<sequence>MKLGLGIDTGGTYTDAVLMNLADGSILDFNKALTTHSNLVEGIENVVAGLKQGYLSNIKLVSVSTTLSTNSTLEGKGHPAGLILAGYTVNGDIPASETISIDGGHDSKGNEVGCLDLKSVEEFIQNTRGRLFSYAVSSYFSARNPEHELSVKKTIEQLTDKPVVCGHELSLSLGAYERAITATLNARLIPITSQFIRAVLSVMEARNIKAPMMVMKCDGSLARIEEALEKPVESIFSGPAASLVGAAHISGLKTCVAVDVGGTSTDIALIEDGVPEISESGAVVGNLKTMVKAVRIRTSAMGGDSHVWVQKKLYIGPNRVVPLCLAASEYPFLEDRLRKAERISDRMMDDIFQPTSFFVRSENPESDDDLQDLNYSIEFELENHERQIFAAIGYEPVSVYEIAETVGKHPLQFVKALRSLVQKRCIYHIGFTPTDALHVLGEYEMWNSNASIRGAELLGSYLGLDPVSFSREIKRIFAKNIALDLLAFFAKDFKREDLEKLLENSRFTKFKIDIPVVMIGAPVRAYVPELREFIDADIRVPEFHEVGNAAGALAGNIIKRSEILIRPAGSGTEQYYVFSEVERRVADNYHEAVDYGLELMGKLIFGHMDGYGLPKEQVRFDLERKDFTPGFGAQKETRLMGLGIGNPLKLK</sequence>
<dbReference type="GO" id="GO:0006749">
    <property type="term" value="P:glutathione metabolic process"/>
    <property type="evidence" value="ECO:0007669"/>
    <property type="project" value="TreeGrafter"/>
</dbReference>
<dbReference type="PANTHER" id="PTHR11365">
    <property type="entry name" value="5-OXOPROLINASE RELATED"/>
    <property type="match status" value="1"/>
</dbReference>
<dbReference type="GeneID" id="41607935"/>
<feature type="domain" description="Hydantoinase A/oxoprolinase" evidence="1">
    <location>
        <begin position="178"/>
        <end position="318"/>
    </location>
</feature>
<dbReference type="Pfam" id="PF05378">
    <property type="entry name" value="Hydant_A_N"/>
    <property type="match status" value="1"/>
</dbReference>
<organism evidence="3 4">
    <name type="scientific">Methanosarcina siciliae HI350</name>
    <dbReference type="NCBI Taxonomy" id="1434119"/>
    <lineage>
        <taxon>Archaea</taxon>
        <taxon>Methanobacteriati</taxon>
        <taxon>Methanobacteriota</taxon>
        <taxon>Stenosarchaea group</taxon>
        <taxon>Methanomicrobia</taxon>
        <taxon>Methanosarcinales</taxon>
        <taxon>Methanosarcinaceae</taxon>
        <taxon>Methanosarcina</taxon>
    </lineage>
</organism>
<dbReference type="PATRIC" id="fig|1434119.4.peg.4858"/>
<evidence type="ECO:0000313" key="3">
    <source>
        <dbReference type="EMBL" id="AKB34431.1"/>
    </source>
</evidence>
<reference evidence="3 4" key="1">
    <citation type="submission" date="2014-07" db="EMBL/GenBank/DDBJ databases">
        <title>Methanogenic archaea and the global carbon cycle.</title>
        <authorList>
            <person name="Henriksen J.R."/>
            <person name="Luke J."/>
            <person name="Reinhart S."/>
            <person name="Benedict M.N."/>
            <person name="Youngblut N.D."/>
            <person name="Metcalf M.E."/>
            <person name="Whitaker R.J."/>
            <person name="Metcalf W.W."/>
        </authorList>
    </citation>
    <scope>NUCLEOTIDE SEQUENCE [LARGE SCALE GENOMIC DNA]</scope>
    <source>
        <strain evidence="3 4">HI350</strain>
    </source>
</reference>
<evidence type="ECO:0000259" key="2">
    <source>
        <dbReference type="Pfam" id="PF05378"/>
    </source>
</evidence>
<proteinExistence type="predicted"/>